<evidence type="ECO:0000313" key="2">
    <source>
        <dbReference type="EMBL" id="KTD68689.1"/>
    </source>
</evidence>
<dbReference type="AlphaFoldDB" id="A0A0W0ZHR8"/>
<comment type="caution">
    <text evidence="2">The sequence shown here is derived from an EMBL/GenBank/DDBJ whole genome shotgun (WGS) entry which is preliminary data.</text>
</comment>
<gene>
    <name evidence="2" type="ORF">Lste_1847</name>
</gene>
<dbReference type="OrthoDB" id="5632826at2"/>
<keyword evidence="1" id="KW-0732">Signal</keyword>
<organism evidence="2 3">
    <name type="scientific">Legionella steelei</name>
    <dbReference type="NCBI Taxonomy" id="947033"/>
    <lineage>
        <taxon>Bacteria</taxon>
        <taxon>Pseudomonadati</taxon>
        <taxon>Pseudomonadota</taxon>
        <taxon>Gammaproteobacteria</taxon>
        <taxon>Legionellales</taxon>
        <taxon>Legionellaceae</taxon>
        <taxon>Legionella</taxon>
    </lineage>
</organism>
<dbReference type="RefSeq" id="WP_058510759.1">
    <property type="nucleotide sequence ID" value="NZ_LNYY01000019.1"/>
</dbReference>
<sequence>MKQRVFFLFFLISIVSFTANAAGDFLGSWNTTFGIMKLESAGENQLKGAYILSQQSCQIDGHLENNGQKFVFTYREPQASGEGYFKLSEDGQSFSGFWREKGHSDWHPWKGERFATKEMNFDGVWKTDYGAMRLIQKDNQIDGVYDPSMNSTIHGTLENNRFNFTYKEPNAEGEGWFQLNEAGNGFKGKWRAKGNTEWTDWQGSRVLPMPGIKWLVIVEARWETALEQQEFSFGDMLKSFFARISNVQVRHRYFTGEKSFTKWVQQIAYLPEPVVLSVASHGSVDGITVGDETISGEKISQALSYAVNLELLHFSACLMMKESVPKVIHEHMSQNVQFPISGYTTAVDWSMSAIIEFLYFDMILSRGMTPKVAANNLLKVIPLAGNTAFENAPFEAAGFVLLEPK</sequence>
<evidence type="ECO:0000256" key="1">
    <source>
        <dbReference type="SAM" id="SignalP"/>
    </source>
</evidence>
<reference evidence="2 3" key="1">
    <citation type="submission" date="2015-11" db="EMBL/GenBank/DDBJ databases">
        <title>Genomic analysis of 38 Legionella species identifies large and diverse effector repertoires.</title>
        <authorList>
            <person name="Burstein D."/>
            <person name="Amaro F."/>
            <person name="Zusman T."/>
            <person name="Lifshitz Z."/>
            <person name="Cohen O."/>
            <person name="Gilbert J.A."/>
            <person name="Pupko T."/>
            <person name="Shuman H.A."/>
            <person name="Segal G."/>
        </authorList>
    </citation>
    <scope>NUCLEOTIDE SEQUENCE [LARGE SCALE GENOMIC DNA]</scope>
    <source>
        <strain evidence="2 3">IMVS3376</strain>
    </source>
</reference>
<keyword evidence="3" id="KW-1185">Reference proteome</keyword>
<evidence type="ECO:0000313" key="3">
    <source>
        <dbReference type="Proteomes" id="UP000054926"/>
    </source>
</evidence>
<accession>A0A0W0ZHR8</accession>
<feature type="signal peptide" evidence="1">
    <location>
        <begin position="1"/>
        <end position="21"/>
    </location>
</feature>
<dbReference type="PATRIC" id="fig|947033.5.peg.1960"/>
<proteinExistence type="predicted"/>
<dbReference type="Proteomes" id="UP000054926">
    <property type="component" value="Unassembled WGS sequence"/>
</dbReference>
<feature type="chain" id="PRO_5006918693" description="MORN repeat protein" evidence="1">
    <location>
        <begin position="22"/>
        <end position="405"/>
    </location>
</feature>
<evidence type="ECO:0008006" key="4">
    <source>
        <dbReference type="Google" id="ProtNLM"/>
    </source>
</evidence>
<protein>
    <recommendedName>
        <fullName evidence="4">MORN repeat protein</fullName>
    </recommendedName>
</protein>
<dbReference type="EMBL" id="LNYY01000019">
    <property type="protein sequence ID" value="KTD68689.1"/>
    <property type="molecule type" value="Genomic_DNA"/>
</dbReference>
<name>A0A0W0ZHR8_9GAMM</name>